<reference evidence="1 2" key="1">
    <citation type="submission" date="2014-11" db="EMBL/GenBank/DDBJ databases">
        <authorList>
            <person name="Zhu J."/>
            <person name="Qi W."/>
            <person name="Song R."/>
        </authorList>
    </citation>
    <scope>NUCLEOTIDE SEQUENCE [LARGE SCALE GENOMIC DNA]</scope>
</reference>
<protein>
    <submittedName>
        <fullName evidence="1">Uncharacterized protein</fullName>
    </submittedName>
</protein>
<dbReference type="AlphaFoldDB" id="A0A0G4EHN1"/>
<accession>A0A0G4EHN1</accession>
<name>A0A0G4EHN1_VITBC</name>
<evidence type="ECO:0000313" key="1">
    <source>
        <dbReference type="EMBL" id="CEL95525.1"/>
    </source>
</evidence>
<dbReference type="VEuPathDB" id="CryptoDB:Vbra_11955"/>
<dbReference type="EMBL" id="CDMY01000228">
    <property type="protein sequence ID" value="CEL95525.1"/>
    <property type="molecule type" value="Genomic_DNA"/>
</dbReference>
<proteinExistence type="predicted"/>
<evidence type="ECO:0000313" key="2">
    <source>
        <dbReference type="Proteomes" id="UP000041254"/>
    </source>
</evidence>
<gene>
    <name evidence="1" type="ORF">Vbra_11955</name>
</gene>
<dbReference type="Proteomes" id="UP000041254">
    <property type="component" value="Unassembled WGS sequence"/>
</dbReference>
<organism evidence="1 2">
    <name type="scientific">Vitrella brassicaformis (strain CCMP3155)</name>
    <dbReference type="NCBI Taxonomy" id="1169540"/>
    <lineage>
        <taxon>Eukaryota</taxon>
        <taxon>Sar</taxon>
        <taxon>Alveolata</taxon>
        <taxon>Colpodellida</taxon>
        <taxon>Vitrellaceae</taxon>
        <taxon>Vitrella</taxon>
    </lineage>
</organism>
<keyword evidence="2" id="KW-1185">Reference proteome</keyword>
<dbReference type="InParanoid" id="A0A0G4EHN1"/>
<sequence>MGYCSARGDEARDLTHHYESSYDWGIARSGRGGELIRLAQLVVGEMVAADEPVPPHLAADLQAATYRCASLPSTPTTPHTAGLKLGVVYGLDWTVSPFNRWTFFS</sequence>